<feature type="transmembrane region" description="Helical" evidence="1">
    <location>
        <begin position="198"/>
        <end position="223"/>
    </location>
</feature>
<proteinExistence type="predicted"/>
<sequence length="227" mass="24802">MSLFAAPFADGPSRLAWSAAVLSWLLAVPLWFVTKFVLVIAHEGGHALLAKLFFQKLKGISFTSGGGGATVPANDVPWLFNVLIFLAGYLGPSAFGLLGAWMLIHGMTAQVLWASLGFLVLMLFAVRGLLGWLLVPGLIAAIWLIATRVDEPQRTLYTHMWVWFLLIGAVQRMILFVLNRQYDDDVNDSVSLQALTLIPSAIWAFLFLVGTIAALTWGGALLLRYAT</sequence>
<evidence type="ECO:0000313" key="3">
    <source>
        <dbReference type="Proteomes" id="UP000637628"/>
    </source>
</evidence>
<evidence type="ECO:0000256" key="1">
    <source>
        <dbReference type="SAM" id="Phobius"/>
    </source>
</evidence>
<dbReference type="EMBL" id="BOML01000090">
    <property type="protein sequence ID" value="GIE07831.1"/>
    <property type="molecule type" value="Genomic_DNA"/>
</dbReference>
<feature type="transmembrane region" description="Helical" evidence="1">
    <location>
        <begin position="156"/>
        <end position="178"/>
    </location>
</feature>
<keyword evidence="3" id="KW-1185">Reference proteome</keyword>
<keyword evidence="1" id="KW-0472">Membrane</keyword>
<dbReference type="Proteomes" id="UP000637628">
    <property type="component" value="Unassembled WGS sequence"/>
</dbReference>
<keyword evidence="1" id="KW-0812">Transmembrane</keyword>
<keyword evidence="1" id="KW-1133">Transmembrane helix</keyword>
<feature type="transmembrane region" description="Helical" evidence="1">
    <location>
        <begin position="78"/>
        <end position="104"/>
    </location>
</feature>
<feature type="transmembrane region" description="Helical" evidence="1">
    <location>
        <begin position="116"/>
        <end position="144"/>
    </location>
</feature>
<gene>
    <name evidence="2" type="ORF">Adu01nite_91810</name>
</gene>
<reference evidence="2 3" key="1">
    <citation type="submission" date="2021-01" db="EMBL/GenBank/DDBJ databases">
        <title>Whole genome shotgun sequence of Actinoplanes durhamensis NBRC 14914.</title>
        <authorList>
            <person name="Komaki H."/>
            <person name="Tamura T."/>
        </authorList>
    </citation>
    <scope>NUCLEOTIDE SEQUENCE [LARGE SCALE GENOMIC DNA]</scope>
    <source>
        <strain evidence="2 3">NBRC 14914</strain>
    </source>
</reference>
<feature type="transmembrane region" description="Helical" evidence="1">
    <location>
        <begin position="15"/>
        <end position="41"/>
    </location>
</feature>
<comment type="caution">
    <text evidence="2">The sequence shown here is derived from an EMBL/GenBank/DDBJ whole genome shotgun (WGS) entry which is preliminary data.</text>
</comment>
<dbReference type="RefSeq" id="WP_203735663.1">
    <property type="nucleotide sequence ID" value="NZ_BAAATX010000049.1"/>
</dbReference>
<accession>A0ABQ3ZDF7</accession>
<evidence type="ECO:0000313" key="2">
    <source>
        <dbReference type="EMBL" id="GIE07831.1"/>
    </source>
</evidence>
<name>A0ABQ3ZDF7_9ACTN</name>
<organism evidence="2 3">
    <name type="scientific">Paractinoplanes durhamensis</name>
    <dbReference type="NCBI Taxonomy" id="113563"/>
    <lineage>
        <taxon>Bacteria</taxon>
        <taxon>Bacillati</taxon>
        <taxon>Actinomycetota</taxon>
        <taxon>Actinomycetes</taxon>
        <taxon>Micromonosporales</taxon>
        <taxon>Micromonosporaceae</taxon>
        <taxon>Paractinoplanes</taxon>
    </lineage>
</organism>
<protein>
    <submittedName>
        <fullName evidence="2">Membrane protein</fullName>
    </submittedName>
</protein>
<dbReference type="InterPro" id="IPR049500">
    <property type="entry name" value="Peptidase_M50B-like"/>
</dbReference>
<dbReference type="Pfam" id="PF13398">
    <property type="entry name" value="Peptidase_M50B"/>
    <property type="match status" value="1"/>
</dbReference>